<keyword evidence="1" id="KW-1133">Transmembrane helix</keyword>
<reference evidence="4" key="1">
    <citation type="journal article" date="2024" name="IScience">
        <title>Strigolactones Initiate the Formation of Haustorium-like Structures in Castilleja.</title>
        <authorList>
            <person name="Buerger M."/>
            <person name="Peterson D."/>
            <person name="Chory J."/>
        </authorList>
    </citation>
    <scope>NUCLEOTIDE SEQUENCE [LARGE SCALE GENOMIC DNA]</scope>
</reference>
<gene>
    <name evidence="3" type="ORF">CASFOL_032259</name>
</gene>
<dbReference type="EMBL" id="JAVIJP010000054">
    <property type="protein sequence ID" value="KAL3623443.1"/>
    <property type="molecule type" value="Genomic_DNA"/>
</dbReference>
<dbReference type="Pfam" id="PF03134">
    <property type="entry name" value="TB2_DP1_HVA22"/>
    <property type="match status" value="1"/>
</dbReference>
<accession>A0ABD3C0Y7</accession>
<feature type="compositionally biased region" description="Pro residues" evidence="2">
    <location>
        <begin position="162"/>
        <end position="178"/>
    </location>
</feature>
<feature type="transmembrane region" description="Helical" evidence="1">
    <location>
        <begin position="6"/>
        <end position="27"/>
    </location>
</feature>
<dbReference type="PANTHER" id="PTHR12300">
    <property type="entry name" value="HVA22-LIKE PROTEINS"/>
    <property type="match status" value="1"/>
</dbReference>
<feature type="region of interest" description="Disordered" evidence="2">
    <location>
        <begin position="151"/>
        <end position="249"/>
    </location>
</feature>
<evidence type="ECO:0000256" key="2">
    <source>
        <dbReference type="SAM" id="MobiDB-lite"/>
    </source>
</evidence>
<dbReference type="InterPro" id="IPR004345">
    <property type="entry name" value="TB2_DP1_HVA22"/>
</dbReference>
<dbReference type="GO" id="GO:0016020">
    <property type="term" value="C:membrane"/>
    <property type="evidence" value="ECO:0007669"/>
    <property type="project" value="UniProtKB-SubCell"/>
</dbReference>
<proteinExistence type="inferred from homology"/>
<dbReference type="AlphaFoldDB" id="A0ABD3C0Y7"/>
<organism evidence="3 4">
    <name type="scientific">Castilleja foliolosa</name>
    <dbReference type="NCBI Taxonomy" id="1961234"/>
    <lineage>
        <taxon>Eukaryota</taxon>
        <taxon>Viridiplantae</taxon>
        <taxon>Streptophyta</taxon>
        <taxon>Embryophyta</taxon>
        <taxon>Tracheophyta</taxon>
        <taxon>Spermatophyta</taxon>
        <taxon>Magnoliopsida</taxon>
        <taxon>eudicotyledons</taxon>
        <taxon>Gunneridae</taxon>
        <taxon>Pentapetalae</taxon>
        <taxon>asterids</taxon>
        <taxon>lamiids</taxon>
        <taxon>Lamiales</taxon>
        <taxon>Orobanchaceae</taxon>
        <taxon>Pedicularideae</taxon>
        <taxon>Castillejinae</taxon>
        <taxon>Castilleja</taxon>
    </lineage>
</organism>
<protein>
    <recommendedName>
        <fullName evidence="1">HVA22-like protein</fullName>
    </recommendedName>
</protein>
<dbReference type="PANTHER" id="PTHR12300:SF162">
    <property type="entry name" value="HVA22-LIKE PROTEIN J"/>
    <property type="match status" value="1"/>
</dbReference>
<feature type="compositionally biased region" description="Basic and acidic residues" evidence="2">
    <location>
        <begin position="222"/>
        <end position="249"/>
    </location>
</feature>
<feature type="compositionally biased region" description="Polar residues" evidence="2">
    <location>
        <begin position="151"/>
        <end position="160"/>
    </location>
</feature>
<keyword evidence="1" id="KW-0812">Transmembrane</keyword>
<sequence length="249" mass="29137">MIEEFISRSLILALGYAYPAFLCFKTLEKNRVAIQELRFWCQYWIIVAVLAVVENFTDIFISWLPMYRVMKLSLYIYLWHPNTKGSDYVYETLLRPYLLRYETDIDRSIFEAKERALNLVIYYWHDCTKMGSTWVIQIFQYVMTQSSNIRLPSSQPQKAGNQPPPPNVPPPPPTPPTTPSSIFKRTFSEKWRPPVPPHGHSHILPKSESMKVRLHGQAQFIHDQDFLPDRGTEEKSNNVPDDGDKIKHH</sequence>
<evidence type="ECO:0000313" key="3">
    <source>
        <dbReference type="EMBL" id="KAL3623443.1"/>
    </source>
</evidence>
<keyword evidence="4" id="KW-1185">Reference proteome</keyword>
<evidence type="ECO:0000313" key="4">
    <source>
        <dbReference type="Proteomes" id="UP001632038"/>
    </source>
</evidence>
<comment type="subcellular location">
    <subcellularLocation>
        <location evidence="1">Membrane</location>
        <topology evidence="1">Multi-pass membrane protein</topology>
    </subcellularLocation>
</comment>
<name>A0ABD3C0Y7_9LAMI</name>
<feature type="transmembrane region" description="Helical" evidence="1">
    <location>
        <begin position="39"/>
        <end position="64"/>
    </location>
</feature>
<comment type="caution">
    <text evidence="3">The sequence shown here is derived from an EMBL/GenBank/DDBJ whole genome shotgun (WGS) entry which is preliminary data.</text>
</comment>
<comment type="similarity">
    <text evidence="1">Belongs to the DP1 family.</text>
</comment>
<evidence type="ECO:0000256" key="1">
    <source>
        <dbReference type="RuleBase" id="RU362006"/>
    </source>
</evidence>
<keyword evidence="1" id="KW-0472">Membrane</keyword>
<dbReference type="Proteomes" id="UP001632038">
    <property type="component" value="Unassembled WGS sequence"/>
</dbReference>